<accession>X1BL11</accession>
<dbReference type="InterPro" id="IPR036866">
    <property type="entry name" value="RibonucZ/Hydroxyglut_hydro"/>
</dbReference>
<dbReference type="EMBL" id="BART01026339">
    <property type="protein sequence ID" value="GAG95710.1"/>
    <property type="molecule type" value="Genomic_DNA"/>
</dbReference>
<name>X1BL11_9ZZZZ</name>
<comment type="caution">
    <text evidence="1">The sequence shown here is derived from an EMBL/GenBank/DDBJ whole genome shotgun (WGS) entry which is preliminary data.</text>
</comment>
<proteinExistence type="predicted"/>
<sequence>MEIVILGSSAAIPVRERNLPSTALKFKNELLLFDAGEDIQRALIEAGLKLNKPLKILISHFHGDHIIGLPGLLFRFGLNHRTAPVTIFGPVNLFPYLYVHRKILGLKPNYP</sequence>
<feature type="non-terminal residue" evidence="1">
    <location>
        <position position="111"/>
    </location>
</feature>
<reference evidence="1" key="1">
    <citation type="journal article" date="2014" name="Front. Microbiol.">
        <title>High frequency of phylogenetically diverse reductive dehalogenase-homologous genes in deep subseafloor sedimentary metagenomes.</title>
        <authorList>
            <person name="Kawai M."/>
            <person name="Futagami T."/>
            <person name="Toyoda A."/>
            <person name="Takaki Y."/>
            <person name="Nishi S."/>
            <person name="Hori S."/>
            <person name="Arai W."/>
            <person name="Tsubouchi T."/>
            <person name="Morono Y."/>
            <person name="Uchiyama I."/>
            <person name="Ito T."/>
            <person name="Fujiyama A."/>
            <person name="Inagaki F."/>
            <person name="Takami H."/>
        </authorList>
    </citation>
    <scope>NUCLEOTIDE SEQUENCE</scope>
    <source>
        <strain evidence="1">Expedition CK06-06</strain>
    </source>
</reference>
<dbReference type="PANTHER" id="PTHR46018:SF2">
    <property type="entry name" value="ZINC PHOSPHODIESTERASE ELAC PROTEIN 1"/>
    <property type="match status" value="1"/>
</dbReference>
<evidence type="ECO:0000313" key="1">
    <source>
        <dbReference type="EMBL" id="GAG95710.1"/>
    </source>
</evidence>
<gene>
    <name evidence="1" type="ORF">S01H4_47013</name>
</gene>
<protein>
    <submittedName>
        <fullName evidence="1">Uncharacterized protein</fullName>
    </submittedName>
</protein>
<organism evidence="1">
    <name type="scientific">marine sediment metagenome</name>
    <dbReference type="NCBI Taxonomy" id="412755"/>
    <lineage>
        <taxon>unclassified sequences</taxon>
        <taxon>metagenomes</taxon>
        <taxon>ecological metagenomes</taxon>
    </lineage>
</organism>
<dbReference type="PANTHER" id="PTHR46018">
    <property type="entry name" value="ZINC PHOSPHODIESTERASE ELAC PROTEIN 1"/>
    <property type="match status" value="1"/>
</dbReference>
<dbReference type="GO" id="GO:0042781">
    <property type="term" value="F:3'-tRNA processing endoribonuclease activity"/>
    <property type="evidence" value="ECO:0007669"/>
    <property type="project" value="TreeGrafter"/>
</dbReference>
<dbReference type="Gene3D" id="3.60.15.10">
    <property type="entry name" value="Ribonuclease Z/Hydroxyacylglutathione hydrolase-like"/>
    <property type="match status" value="1"/>
</dbReference>
<dbReference type="Pfam" id="PF23023">
    <property type="entry name" value="Anti-Pycsar_Apyc1"/>
    <property type="match status" value="1"/>
</dbReference>
<dbReference type="SUPFAM" id="SSF56281">
    <property type="entry name" value="Metallo-hydrolase/oxidoreductase"/>
    <property type="match status" value="1"/>
</dbReference>
<dbReference type="AlphaFoldDB" id="X1BL11"/>